<evidence type="ECO:0000313" key="6">
    <source>
        <dbReference type="Proteomes" id="UP000316292"/>
    </source>
</evidence>
<dbReference type="Proteomes" id="UP000320913">
    <property type="component" value="Unassembled WGS sequence"/>
</dbReference>
<dbReference type="InterPro" id="IPR011006">
    <property type="entry name" value="CheY-like_superfamily"/>
</dbReference>
<reference evidence="6 7" key="1">
    <citation type="journal article" date="2019" name="Nat. Microbiol.">
        <title>Mediterranean grassland soil C-N compound turnover is dependent on rainfall and depth, and is mediated by genomically divergent microorganisms.</title>
        <authorList>
            <person name="Diamond S."/>
            <person name="Andeer P.F."/>
            <person name="Li Z."/>
            <person name="Crits-Christoph A."/>
            <person name="Burstein D."/>
            <person name="Anantharaman K."/>
            <person name="Lane K.R."/>
            <person name="Thomas B.C."/>
            <person name="Pan C."/>
            <person name="Northen T.R."/>
            <person name="Banfield J.F."/>
        </authorList>
    </citation>
    <scope>NUCLEOTIDE SEQUENCE [LARGE SCALE GENOMIC DNA]</scope>
    <source>
        <strain evidence="4">WS_1</strain>
        <strain evidence="5">WS_5</strain>
    </source>
</reference>
<sequence>MAKRILLVEDNEDVALALTVRLAGAGFEVRSVTTAMGGIKALDIFEPDLVLLDLLVPGGGGFSVLKALRKAPHTRRVPVIVMTGLEDRDYEAKIRSLGVNALLYKPCDPEALLAMTREMLDLVPRIDDRILVKTRRRRARNAVEP</sequence>
<dbReference type="InterPro" id="IPR050595">
    <property type="entry name" value="Bact_response_regulator"/>
</dbReference>
<evidence type="ECO:0000259" key="3">
    <source>
        <dbReference type="PROSITE" id="PS50110"/>
    </source>
</evidence>
<dbReference type="InterPro" id="IPR001789">
    <property type="entry name" value="Sig_transdc_resp-reg_receiver"/>
</dbReference>
<evidence type="ECO:0000313" key="5">
    <source>
        <dbReference type="EMBL" id="TMQ60530.1"/>
    </source>
</evidence>
<accession>A0A538S7A1</accession>
<protein>
    <submittedName>
        <fullName evidence="4">Response regulator</fullName>
    </submittedName>
</protein>
<dbReference type="AlphaFoldDB" id="A0A538S7A1"/>
<dbReference type="SUPFAM" id="SSF52172">
    <property type="entry name" value="CheY-like"/>
    <property type="match status" value="1"/>
</dbReference>
<organism evidence="4 6">
    <name type="scientific">Eiseniibacteriota bacterium</name>
    <dbReference type="NCBI Taxonomy" id="2212470"/>
    <lineage>
        <taxon>Bacteria</taxon>
        <taxon>Candidatus Eiseniibacteriota</taxon>
    </lineage>
</organism>
<dbReference type="PANTHER" id="PTHR44591:SF3">
    <property type="entry name" value="RESPONSE REGULATORY DOMAIN-CONTAINING PROTEIN"/>
    <property type="match status" value="1"/>
</dbReference>
<dbReference type="Gene3D" id="3.40.50.2300">
    <property type="match status" value="1"/>
</dbReference>
<evidence type="ECO:0000313" key="7">
    <source>
        <dbReference type="Proteomes" id="UP000320913"/>
    </source>
</evidence>
<dbReference type="Proteomes" id="UP000316292">
    <property type="component" value="Unassembled WGS sequence"/>
</dbReference>
<proteinExistence type="predicted"/>
<name>A0A538S7A1_UNCEI</name>
<keyword evidence="1 2" id="KW-0597">Phosphoprotein</keyword>
<feature type="modified residue" description="4-aspartylphosphate" evidence="2">
    <location>
        <position position="53"/>
    </location>
</feature>
<dbReference type="EMBL" id="VBOV01000076">
    <property type="protein sequence ID" value="TMQ60530.1"/>
    <property type="molecule type" value="Genomic_DNA"/>
</dbReference>
<comment type="caution">
    <text evidence="4">The sequence shown here is derived from an EMBL/GenBank/DDBJ whole genome shotgun (WGS) entry which is preliminary data.</text>
</comment>
<dbReference type="PROSITE" id="PS50110">
    <property type="entry name" value="RESPONSE_REGULATORY"/>
    <property type="match status" value="1"/>
</dbReference>
<dbReference type="EMBL" id="VBOR01000120">
    <property type="protein sequence ID" value="TMQ47231.1"/>
    <property type="molecule type" value="Genomic_DNA"/>
</dbReference>
<dbReference type="SMART" id="SM00448">
    <property type="entry name" value="REC"/>
    <property type="match status" value="1"/>
</dbReference>
<gene>
    <name evidence="4" type="ORF">E6K71_10485</name>
    <name evidence="5" type="ORF">E6K75_02800</name>
</gene>
<dbReference type="GO" id="GO:0000160">
    <property type="term" value="P:phosphorelay signal transduction system"/>
    <property type="evidence" value="ECO:0007669"/>
    <property type="project" value="InterPro"/>
</dbReference>
<evidence type="ECO:0000313" key="4">
    <source>
        <dbReference type="EMBL" id="TMQ47231.1"/>
    </source>
</evidence>
<evidence type="ECO:0000256" key="2">
    <source>
        <dbReference type="PROSITE-ProRule" id="PRU00169"/>
    </source>
</evidence>
<evidence type="ECO:0000256" key="1">
    <source>
        <dbReference type="ARBA" id="ARBA00022553"/>
    </source>
</evidence>
<dbReference type="Pfam" id="PF00072">
    <property type="entry name" value="Response_reg"/>
    <property type="match status" value="1"/>
</dbReference>
<dbReference type="PANTHER" id="PTHR44591">
    <property type="entry name" value="STRESS RESPONSE REGULATOR PROTEIN 1"/>
    <property type="match status" value="1"/>
</dbReference>
<feature type="domain" description="Response regulatory" evidence="3">
    <location>
        <begin position="4"/>
        <end position="120"/>
    </location>
</feature>